<evidence type="ECO:0000256" key="1">
    <source>
        <dbReference type="ARBA" id="ARBA00023125"/>
    </source>
</evidence>
<proteinExistence type="predicted"/>
<accession>A0A6N9T7F5</accession>
<name>A0A6N9T7F5_9HYPH</name>
<evidence type="ECO:0000313" key="4">
    <source>
        <dbReference type="EMBL" id="NDW06145.1"/>
    </source>
</evidence>
<keyword evidence="1 2" id="KW-0238">DNA-binding</keyword>
<dbReference type="EMBL" id="JAAAMG010000014">
    <property type="protein sequence ID" value="NDW06145.1"/>
    <property type="molecule type" value="Genomic_DNA"/>
</dbReference>
<protein>
    <submittedName>
        <fullName evidence="4">TetR family transcriptional regulator</fullName>
    </submittedName>
</protein>
<dbReference type="PANTHER" id="PTHR30055:SF226">
    <property type="entry name" value="HTH-TYPE TRANSCRIPTIONAL REGULATOR PKSA"/>
    <property type="match status" value="1"/>
</dbReference>
<evidence type="ECO:0000256" key="2">
    <source>
        <dbReference type="PROSITE-ProRule" id="PRU00335"/>
    </source>
</evidence>
<gene>
    <name evidence="4" type="ORF">GTK09_17125</name>
</gene>
<dbReference type="SUPFAM" id="SSF46689">
    <property type="entry name" value="Homeodomain-like"/>
    <property type="match status" value="1"/>
</dbReference>
<dbReference type="Gene3D" id="1.10.10.60">
    <property type="entry name" value="Homeodomain-like"/>
    <property type="match status" value="1"/>
</dbReference>
<dbReference type="Proteomes" id="UP000469011">
    <property type="component" value="Unassembled WGS sequence"/>
</dbReference>
<dbReference type="InterPro" id="IPR001647">
    <property type="entry name" value="HTH_TetR"/>
</dbReference>
<keyword evidence="5" id="KW-1185">Reference proteome</keyword>
<feature type="DNA-binding region" description="H-T-H motif" evidence="2">
    <location>
        <begin position="55"/>
        <end position="74"/>
    </location>
</feature>
<evidence type="ECO:0000313" key="5">
    <source>
        <dbReference type="Proteomes" id="UP000469011"/>
    </source>
</evidence>
<dbReference type="GO" id="GO:0003700">
    <property type="term" value="F:DNA-binding transcription factor activity"/>
    <property type="evidence" value="ECO:0007669"/>
    <property type="project" value="TreeGrafter"/>
</dbReference>
<dbReference type="GO" id="GO:0000976">
    <property type="term" value="F:transcription cis-regulatory region binding"/>
    <property type="evidence" value="ECO:0007669"/>
    <property type="project" value="TreeGrafter"/>
</dbReference>
<dbReference type="AlphaFoldDB" id="A0A6N9T7F5"/>
<reference evidence="4 5" key="1">
    <citation type="submission" date="2020-01" db="EMBL/GenBank/DDBJ databases">
        <title>Jiella pacifica sp. nov.</title>
        <authorList>
            <person name="Xue Z."/>
            <person name="Zhu S."/>
            <person name="Chen J."/>
            <person name="Yang J."/>
        </authorList>
    </citation>
    <scope>NUCLEOTIDE SEQUENCE [LARGE SCALE GENOMIC DNA]</scope>
    <source>
        <strain evidence="4 5">40Bstr34</strain>
    </source>
</reference>
<dbReference type="PRINTS" id="PR00455">
    <property type="entry name" value="HTHTETR"/>
</dbReference>
<dbReference type="RefSeq" id="WP_163464674.1">
    <property type="nucleotide sequence ID" value="NZ_JAAAMG010000014.1"/>
</dbReference>
<comment type="caution">
    <text evidence="4">The sequence shown here is derived from an EMBL/GenBank/DDBJ whole genome shotgun (WGS) entry which is preliminary data.</text>
</comment>
<dbReference type="PROSITE" id="PS50977">
    <property type="entry name" value="HTH_TETR_2"/>
    <property type="match status" value="1"/>
</dbReference>
<sequence>MPERERRDQDRPRRRPPRRERDFAAIRGGEDAALRRRILSAAAEIFAARGFAAASIDEVAKRLGATKGLVYHRYRSKGELLADVCEAGLTSLAARAEAIADRRERAIARLTGAANLHAAAVLADIALHRTLAGATSGMAVATLRGSEAKALASIVEQRGRYDAIFTRLITDTVEERDLPSGRDTAMLGRIFVTALDAPILWPQDSVAELADRRGLIARQLAYFALRGIGASDATLREEFSR</sequence>
<dbReference type="Pfam" id="PF00440">
    <property type="entry name" value="TetR_N"/>
    <property type="match status" value="1"/>
</dbReference>
<feature type="domain" description="HTH tetR-type" evidence="3">
    <location>
        <begin position="32"/>
        <end position="92"/>
    </location>
</feature>
<dbReference type="Gene3D" id="1.10.357.10">
    <property type="entry name" value="Tetracycline Repressor, domain 2"/>
    <property type="match status" value="1"/>
</dbReference>
<dbReference type="InterPro" id="IPR050109">
    <property type="entry name" value="HTH-type_TetR-like_transc_reg"/>
</dbReference>
<evidence type="ECO:0000259" key="3">
    <source>
        <dbReference type="PROSITE" id="PS50977"/>
    </source>
</evidence>
<dbReference type="PANTHER" id="PTHR30055">
    <property type="entry name" value="HTH-TYPE TRANSCRIPTIONAL REGULATOR RUTR"/>
    <property type="match status" value="1"/>
</dbReference>
<dbReference type="InterPro" id="IPR009057">
    <property type="entry name" value="Homeodomain-like_sf"/>
</dbReference>
<organism evidence="4 5">
    <name type="scientific">Jiella pacifica</name>
    <dbReference type="NCBI Taxonomy" id="2696469"/>
    <lineage>
        <taxon>Bacteria</taxon>
        <taxon>Pseudomonadati</taxon>
        <taxon>Pseudomonadota</taxon>
        <taxon>Alphaproteobacteria</taxon>
        <taxon>Hyphomicrobiales</taxon>
        <taxon>Aurantimonadaceae</taxon>
        <taxon>Jiella</taxon>
    </lineage>
</organism>